<dbReference type="Proteomes" id="UP000243217">
    <property type="component" value="Unassembled WGS sequence"/>
</dbReference>
<dbReference type="AlphaFoldDB" id="A0A1V9ZC77"/>
<sequence>MDQLPEEPRRREANLLSIEDTRSEMVRYGIPAHESVPNTLVILQKKFDDEYNAQLSVYAKIMERYRRKKNKDEMTARAVKAVENDALALKNYPKIGTLVDQVKNNSTNSELVVRGLNEATCKAFLHAMETNSSVIALDLSNNDLDEAVADDIATLLKRNHAMQTLDLGSNRFNSASLIHLAPALASNKVLTGLSFECNPLTTQNNTVDLSGFESLCSTVLANTTTIRSINLFRCGLNVEAGRLLSKSLLFNESIIALDLGCNAIADKELEMINIQLEENRQVHDRMQSKLFTMKKQVQAQADAKYEEKRKHDKEEAIAKWHDDNAKIRQTQYEADAATEAQRKLEECIRMQNIVLEKEAARKLRDDEAKAKAEAKAKNSKKK</sequence>
<keyword evidence="3" id="KW-0206">Cytoskeleton</keyword>
<keyword evidence="5" id="KW-1185">Reference proteome</keyword>
<comment type="subcellular location">
    <subcellularLocation>
        <location evidence="1">Cytoplasm</location>
        <location evidence="1">Cytoskeleton</location>
    </subcellularLocation>
</comment>
<evidence type="ECO:0000313" key="5">
    <source>
        <dbReference type="Proteomes" id="UP000243217"/>
    </source>
</evidence>
<dbReference type="SMART" id="SM00368">
    <property type="entry name" value="LRR_RI"/>
    <property type="match status" value="3"/>
</dbReference>
<dbReference type="OrthoDB" id="120976at2759"/>
<protein>
    <submittedName>
        <fullName evidence="4">Uncharacterized protein</fullName>
    </submittedName>
</protein>
<dbReference type="EMBL" id="JNBS01002074">
    <property type="protein sequence ID" value="OQR95616.1"/>
    <property type="molecule type" value="Genomic_DNA"/>
</dbReference>
<gene>
    <name evidence="4" type="ORF">THRCLA_07717</name>
</gene>
<dbReference type="InterPro" id="IPR032675">
    <property type="entry name" value="LRR_dom_sf"/>
</dbReference>
<evidence type="ECO:0000256" key="3">
    <source>
        <dbReference type="ARBA" id="ARBA00023212"/>
    </source>
</evidence>
<dbReference type="GO" id="GO:0005856">
    <property type="term" value="C:cytoskeleton"/>
    <property type="evidence" value="ECO:0007669"/>
    <property type="project" value="UniProtKB-SubCell"/>
</dbReference>
<reference evidence="4 5" key="1">
    <citation type="journal article" date="2014" name="Genome Biol. Evol.">
        <title>The secreted proteins of Achlya hypogyna and Thraustotheca clavata identify the ancestral oomycete secretome and reveal gene acquisitions by horizontal gene transfer.</title>
        <authorList>
            <person name="Misner I."/>
            <person name="Blouin N."/>
            <person name="Leonard G."/>
            <person name="Richards T.A."/>
            <person name="Lane C.E."/>
        </authorList>
    </citation>
    <scope>NUCLEOTIDE SEQUENCE [LARGE SCALE GENOMIC DNA]</scope>
    <source>
        <strain evidence="4 5">ATCC 34112</strain>
    </source>
</reference>
<keyword evidence="2" id="KW-0963">Cytoplasm</keyword>
<accession>A0A1V9ZC77</accession>
<proteinExistence type="predicted"/>
<evidence type="ECO:0000313" key="4">
    <source>
        <dbReference type="EMBL" id="OQR95616.1"/>
    </source>
</evidence>
<evidence type="ECO:0000256" key="1">
    <source>
        <dbReference type="ARBA" id="ARBA00004245"/>
    </source>
</evidence>
<evidence type="ECO:0000256" key="2">
    <source>
        <dbReference type="ARBA" id="ARBA00022490"/>
    </source>
</evidence>
<dbReference type="PANTHER" id="PTHR24107">
    <property type="entry name" value="YNEIN REGULATORY COMPLEX SUBUNIT 5"/>
    <property type="match status" value="1"/>
</dbReference>
<name>A0A1V9ZC77_9STRA</name>
<comment type="caution">
    <text evidence="4">The sequence shown here is derived from an EMBL/GenBank/DDBJ whole genome shotgun (WGS) entry which is preliminary data.</text>
</comment>
<dbReference type="Gene3D" id="3.80.10.10">
    <property type="entry name" value="Ribonuclease Inhibitor"/>
    <property type="match status" value="2"/>
</dbReference>
<dbReference type="InterPro" id="IPR052410">
    <property type="entry name" value="DRC5"/>
</dbReference>
<dbReference type="PANTHER" id="PTHR24107:SF2">
    <property type="entry name" value="NLR FAMILY CARD DOMAIN CONTAINING 3"/>
    <property type="match status" value="1"/>
</dbReference>
<dbReference type="STRING" id="74557.A0A1V9ZC77"/>
<dbReference type="SUPFAM" id="SSF52047">
    <property type="entry name" value="RNI-like"/>
    <property type="match status" value="1"/>
</dbReference>
<organism evidence="4 5">
    <name type="scientific">Thraustotheca clavata</name>
    <dbReference type="NCBI Taxonomy" id="74557"/>
    <lineage>
        <taxon>Eukaryota</taxon>
        <taxon>Sar</taxon>
        <taxon>Stramenopiles</taxon>
        <taxon>Oomycota</taxon>
        <taxon>Saprolegniomycetes</taxon>
        <taxon>Saprolegniales</taxon>
        <taxon>Achlyaceae</taxon>
        <taxon>Thraustotheca</taxon>
    </lineage>
</organism>